<organism evidence="2 4">
    <name type="scientific">Budvicia aquatica</name>
    <dbReference type="NCBI Taxonomy" id="82979"/>
    <lineage>
        <taxon>Bacteria</taxon>
        <taxon>Pseudomonadati</taxon>
        <taxon>Pseudomonadota</taxon>
        <taxon>Gammaproteobacteria</taxon>
        <taxon>Enterobacterales</taxon>
        <taxon>Budviciaceae</taxon>
        <taxon>Budvicia</taxon>
    </lineage>
</organism>
<dbReference type="Pfam" id="PF06723">
    <property type="entry name" value="MreB_Mbl"/>
    <property type="match status" value="1"/>
</dbReference>
<dbReference type="GO" id="GO:0051301">
    <property type="term" value="P:cell division"/>
    <property type="evidence" value="ECO:0007669"/>
    <property type="project" value="UniProtKB-KW"/>
</dbReference>
<dbReference type="InterPro" id="IPR056546">
    <property type="entry name" value="MreB_MamK-like"/>
</dbReference>
<dbReference type="SUPFAM" id="SSF53067">
    <property type="entry name" value="Actin-like ATPase domain"/>
    <property type="match status" value="1"/>
</dbReference>
<keyword evidence="3" id="KW-0132">Cell division</keyword>
<dbReference type="InterPro" id="IPR003494">
    <property type="entry name" value="SHS2_FtsA"/>
</dbReference>
<dbReference type="SMART" id="SM00842">
    <property type="entry name" value="FtsA"/>
    <property type="match status" value="1"/>
</dbReference>
<sequence length="273" mass="28968">MANADSEKLLLEFARLVREEACNPYSGDLKVGVDLGTANIALAVVDSKNNPVAGITYPSTVVRDGVVVDYPTATRVVKQLKAQLEQRVGRVLTYAATAIPPGISAGNTKVMTNVVESAGFTVTNVVDEPVAAASVLKIRNGAVVDVGGGTTGMSILRNGKVIFSDDQPTGGTHMTLVLAGGLGVSFAQADEIKKDPAREQEVFAMVKPVVEKMACIVDGWLQQYATKKIYLVGGASHFEQFSSVFAKQTGRQVIRSIEPLFVTPLGIAFSVRR</sequence>
<evidence type="ECO:0000313" key="5">
    <source>
        <dbReference type="Proteomes" id="UP000373449"/>
    </source>
</evidence>
<dbReference type="EMBL" id="PDDX01000001">
    <property type="protein sequence ID" value="PHI31106.1"/>
    <property type="molecule type" value="Genomic_DNA"/>
</dbReference>
<evidence type="ECO:0000259" key="1">
    <source>
        <dbReference type="SMART" id="SM00842"/>
    </source>
</evidence>
<reference evidence="2" key="1">
    <citation type="submission" date="2017-09" db="EMBL/GenBank/DDBJ databases">
        <title>FDA dAtabase for Regulatory Grade micrObial Sequences (FDA-ARGOS): Supporting development and validation of Infectious Disease Dx tests.</title>
        <authorList>
            <person name="Minogue T."/>
            <person name="Wolcott M."/>
            <person name="Wasieloski L."/>
            <person name="Aguilar W."/>
            <person name="Moore D."/>
            <person name="Tallon L.J."/>
            <person name="Sadzewicz L."/>
            <person name="Ott S."/>
            <person name="Zhao X."/>
            <person name="Nagaraj S."/>
            <person name="Vavikolanu K."/>
            <person name="Aluvathingal J."/>
            <person name="Nadendla S."/>
            <person name="Sichtig H."/>
        </authorList>
    </citation>
    <scope>NUCLEOTIDE SEQUENCE</scope>
    <source>
        <strain evidence="2">FDAARGOS_387</strain>
    </source>
</reference>
<gene>
    <name evidence="3" type="primary">ftsA_2</name>
    <name evidence="2" type="ORF">CRN84_18075</name>
    <name evidence="3" type="ORF">NCTC12282_04993</name>
</gene>
<dbReference type="InterPro" id="IPR050696">
    <property type="entry name" value="FtsA/MreB"/>
</dbReference>
<evidence type="ECO:0000313" key="3">
    <source>
        <dbReference type="EMBL" id="VFS51350.1"/>
    </source>
</evidence>
<dbReference type="AlphaFoldDB" id="A0A2C6DIR4"/>
<dbReference type="NCBIfam" id="TIGR02529">
    <property type="entry name" value="EutJ"/>
    <property type="match status" value="1"/>
</dbReference>
<feature type="domain" description="SHS2" evidence="1">
    <location>
        <begin position="30"/>
        <end position="136"/>
    </location>
</feature>
<reference evidence="4" key="2">
    <citation type="submission" date="2017-09" db="EMBL/GenBank/DDBJ databases">
        <title>FDA dAtabase for Regulatory Grade micrObial Sequences (FDA-ARGOS): Supporting development and validation of Infectious Disease Dx tests.</title>
        <authorList>
            <person name="Minogue T."/>
            <person name="Wolcott M."/>
            <person name="Wasieloski L."/>
            <person name="Aguilar W."/>
            <person name="Moore D."/>
            <person name="Tallon L."/>
            <person name="Sadzewicz L."/>
            <person name="Ott S."/>
            <person name="Zhao X."/>
            <person name="Nagaraj S."/>
            <person name="Vavikolanu K."/>
            <person name="Aluvathingal J."/>
            <person name="Nadendla S."/>
            <person name="Sichtig H."/>
        </authorList>
    </citation>
    <scope>NUCLEOTIDE SEQUENCE [LARGE SCALE GENOMIC DNA]</scope>
    <source>
        <strain evidence="4">FDAARGOS_387</strain>
    </source>
</reference>
<protein>
    <submittedName>
        <fullName evidence="3">Cell division protein FtsA</fullName>
    </submittedName>
    <submittedName>
        <fullName evidence="2">Ethanolamine utilization protein EutJ</fullName>
    </submittedName>
</protein>
<keyword evidence="4" id="KW-1185">Reference proteome</keyword>
<accession>A0A2C6DIR4</accession>
<evidence type="ECO:0000313" key="2">
    <source>
        <dbReference type="EMBL" id="PHI31106.1"/>
    </source>
</evidence>
<dbReference type="STRING" id="1111728.GCA_000427805_04000"/>
<evidence type="ECO:0000313" key="4">
    <source>
        <dbReference type="Proteomes" id="UP000224974"/>
    </source>
</evidence>
<reference evidence="3 5" key="3">
    <citation type="submission" date="2019-03" db="EMBL/GenBank/DDBJ databases">
        <authorList>
            <consortium name="Pathogen Informatics"/>
        </authorList>
    </citation>
    <scope>NUCLEOTIDE SEQUENCE [LARGE SCALE GENOMIC DNA]</scope>
    <source>
        <strain evidence="3 5">NCTC12282</strain>
    </source>
</reference>
<dbReference type="Proteomes" id="UP000373449">
    <property type="component" value="Unassembled WGS sequence"/>
</dbReference>
<dbReference type="Proteomes" id="UP000224974">
    <property type="component" value="Unassembled WGS sequence"/>
</dbReference>
<dbReference type="InterPro" id="IPR043129">
    <property type="entry name" value="ATPase_NBD"/>
</dbReference>
<dbReference type="PANTHER" id="PTHR32432:SF3">
    <property type="entry name" value="ETHANOLAMINE UTILIZATION PROTEIN EUTJ"/>
    <property type="match status" value="1"/>
</dbReference>
<dbReference type="NCBIfam" id="NF011660">
    <property type="entry name" value="PRK15080.1"/>
    <property type="match status" value="1"/>
</dbReference>
<proteinExistence type="predicted"/>
<dbReference type="PANTHER" id="PTHR32432">
    <property type="entry name" value="CELL DIVISION PROTEIN FTSA-RELATED"/>
    <property type="match status" value="1"/>
</dbReference>
<dbReference type="CDD" id="cd24047">
    <property type="entry name" value="ASKHA_NBD_EutJ"/>
    <property type="match status" value="1"/>
</dbReference>
<name>A0A2C6DIR4_9GAMM</name>
<keyword evidence="3" id="KW-0131">Cell cycle</keyword>
<dbReference type="EMBL" id="CAADJA010000002">
    <property type="protein sequence ID" value="VFS51350.1"/>
    <property type="molecule type" value="Genomic_DNA"/>
</dbReference>
<dbReference type="RefSeq" id="WP_029095867.1">
    <property type="nucleotide sequence ID" value="NZ_BRLG01000038.1"/>
</dbReference>
<dbReference type="OrthoDB" id="306538at2"/>
<dbReference type="InterPro" id="IPR013366">
    <property type="entry name" value="EutJ"/>
</dbReference>
<dbReference type="Gene3D" id="3.30.420.40">
    <property type="match status" value="2"/>
</dbReference>